<organism evidence="2 3">
    <name type="scientific">Cricetulus griseus</name>
    <name type="common">Chinese hamster</name>
    <name type="synonym">Cricetulus barabensis griseus</name>
    <dbReference type="NCBI Taxonomy" id="10029"/>
    <lineage>
        <taxon>Eukaryota</taxon>
        <taxon>Metazoa</taxon>
        <taxon>Chordata</taxon>
        <taxon>Craniata</taxon>
        <taxon>Vertebrata</taxon>
        <taxon>Euteleostomi</taxon>
        <taxon>Mammalia</taxon>
        <taxon>Eutheria</taxon>
        <taxon>Euarchontoglires</taxon>
        <taxon>Glires</taxon>
        <taxon>Rodentia</taxon>
        <taxon>Myomorpha</taxon>
        <taxon>Muroidea</taxon>
        <taxon>Cricetidae</taxon>
        <taxon>Cricetinae</taxon>
        <taxon>Cricetulus</taxon>
    </lineage>
</organism>
<evidence type="ECO:0000256" key="1">
    <source>
        <dbReference type="SAM" id="MobiDB-lite"/>
    </source>
</evidence>
<name>G3I7A9_CRIGR</name>
<sequence length="93" mass="10093">MILLYTFPGRQLPLTAGGGATCSEKEQRTTGEDNRHVGTLSISVHEDKENAAQTLIPGGSEHQEVAEPPGDRKSPDHSEGIWRVRTALKLGPY</sequence>
<gene>
    <name evidence="2" type="ORF">I79_019396</name>
</gene>
<protein>
    <submittedName>
        <fullName evidence="2">Uncharacterized protein</fullName>
    </submittedName>
</protein>
<dbReference type="Proteomes" id="UP000001075">
    <property type="component" value="Unassembled WGS sequence"/>
</dbReference>
<dbReference type="EMBL" id="JH001418">
    <property type="protein sequence ID" value="EGW10028.1"/>
    <property type="molecule type" value="Genomic_DNA"/>
</dbReference>
<accession>G3I7A9</accession>
<dbReference type="AlphaFoldDB" id="G3I7A9"/>
<feature type="region of interest" description="Disordered" evidence="1">
    <location>
        <begin position="55"/>
        <end position="85"/>
    </location>
</feature>
<reference evidence="3" key="1">
    <citation type="journal article" date="2011" name="Nat. Biotechnol.">
        <title>The genomic sequence of the Chinese hamster ovary (CHO)-K1 cell line.</title>
        <authorList>
            <person name="Xu X."/>
            <person name="Nagarajan H."/>
            <person name="Lewis N.E."/>
            <person name="Pan S."/>
            <person name="Cai Z."/>
            <person name="Liu X."/>
            <person name="Chen W."/>
            <person name="Xie M."/>
            <person name="Wang W."/>
            <person name="Hammond S."/>
            <person name="Andersen M.R."/>
            <person name="Neff N."/>
            <person name="Passarelli B."/>
            <person name="Koh W."/>
            <person name="Fan H.C."/>
            <person name="Wang J."/>
            <person name="Gui Y."/>
            <person name="Lee K.H."/>
            <person name="Betenbaugh M.J."/>
            <person name="Quake S.R."/>
            <person name="Famili I."/>
            <person name="Palsson B.O."/>
            <person name="Wang J."/>
        </authorList>
    </citation>
    <scope>NUCLEOTIDE SEQUENCE [LARGE SCALE GENOMIC DNA]</scope>
    <source>
        <strain evidence="3">CHO K1 cell line</strain>
    </source>
</reference>
<dbReference type="InParanoid" id="G3I7A9"/>
<evidence type="ECO:0000313" key="3">
    <source>
        <dbReference type="Proteomes" id="UP000001075"/>
    </source>
</evidence>
<feature type="compositionally biased region" description="Basic and acidic residues" evidence="1">
    <location>
        <begin position="61"/>
        <end position="82"/>
    </location>
</feature>
<evidence type="ECO:0000313" key="2">
    <source>
        <dbReference type="EMBL" id="EGW10028.1"/>
    </source>
</evidence>
<proteinExistence type="predicted"/>